<dbReference type="KEGG" id="fsi:Flexsi_2190"/>
<evidence type="ECO:0000256" key="1">
    <source>
        <dbReference type="SAM" id="Phobius"/>
    </source>
</evidence>
<sequence length="78" mass="9302">MKNISIKKQFIFIIGLAFLVQLIILVAFLLFSQYQYYKDSTKLAYRQEVKNTREKVRREVEQLYSRSLSVIIKNVVLN</sequence>
<gene>
    <name evidence="2" type="ordered locus">Flexsi_2190</name>
</gene>
<keyword evidence="1" id="KW-1133">Transmembrane helix</keyword>
<proteinExistence type="predicted"/>
<keyword evidence="3" id="KW-1185">Reference proteome</keyword>
<dbReference type="EMBL" id="CP002858">
    <property type="protein sequence ID" value="AEI15812.1"/>
    <property type="molecule type" value="Genomic_DNA"/>
</dbReference>
<dbReference type="HOGENOM" id="CLU_2616835_0_0_0"/>
<keyword evidence="1" id="KW-0472">Membrane</keyword>
<dbReference type="Proteomes" id="UP000006621">
    <property type="component" value="Chromosome"/>
</dbReference>
<feature type="transmembrane region" description="Helical" evidence="1">
    <location>
        <begin position="12"/>
        <end position="31"/>
    </location>
</feature>
<accession>F8E5X1</accession>
<name>F8E5X1_FLESM</name>
<dbReference type="STRING" id="717231.Flexsi_2190"/>
<dbReference type="AlphaFoldDB" id="F8E5X1"/>
<evidence type="ECO:0000313" key="3">
    <source>
        <dbReference type="Proteomes" id="UP000006621"/>
    </source>
</evidence>
<reference evidence="3" key="2">
    <citation type="submission" date="2011-06" db="EMBL/GenBank/DDBJ databases">
        <title>The complete genome of Flexistipes sinusarabici DSM 4947.</title>
        <authorList>
            <person name="Lucas S."/>
            <person name="Han J."/>
            <person name="Lapidus A."/>
            <person name="Bruce D."/>
            <person name="Goodwin L."/>
            <person name="Pitluck S."/>
            <person name="Peters L."/>
            <person name="Kyrpides N."/>
            <person name="Mavromatis K."/>
            <person name="Ivanova N."/>
            <person name="Mikhailova N."/>
            <person name="Chertkov O."/>
            <person name="Detter J.C."/>
            <person name="Tapia R."/>
            <person name="Han C."/>
            <person name="Land M."/>
            <person name="Hauser L."/>
            <person name="Markowitz V."/>
            <person name="Cheng J.-F."/>
            <person name="Hugenholtz P."/>
            <person name="Woyke T."/>
            <person name="Wu D."/>
            <person name="Spring S."/>
            <person name="Schroeder M."/>
            <person name="Brambilla E."/>
            <person name="Klenk H.-P."/>
            <person name="Eisen J.A."/>
        </authorList>
    </citation>
    <scope>NUCLEOTIDE SEQUENCE [LARGE SCALE GENOMIC DNA]</scope>
    <source>
        <strain evidence="3">DSM 4947 / MAS 10</strain>
    </source>
</reference>
<evidence type="ECO:0000313" key="2">
    <source>
        <dbReference type="EMBL" id="AEI15812.1"/>
    </source>
</evidence>
<organism evidence="2 3">
    <name type="scientific">Flexistipes sinusarabici (strain ATCC 49648 / DSM 4947 / MAS 10)</name>
    <dbReference type="NCBI Taxonomy" id="717231"/>
    <lineage>
        <taxon>Bacteria</taxon>
        <taxon>Pseudomonadati</taxon>
        <taxon>Deferribacterota</taxon>
        <taxon>Deferribacteres</taxon>
        <taxon>Deferribacterales</taxon>
        <taxon>Flexistipitaceae</taxon>
        <taxon>Flexistipes</taxon>
    </lineage>
</organism>
<dbReference type="RefSeq" id="WP_013887256.1">
    <property type="nucleotide sequence ID" value="NC_015672.1"/>
</dbReference>
<keyword evidence="1" id="KW-0812">Transmembrane</keyword>
<reference evidence="2 3" key="1">
    <citation type="journal article" date="2011" name="Stand. Genomic Sci.">
        <title>Genome sequence of the moderately thermophilic halophile Flexistipes sinusarabici strain (MAS10).</title>
        <authorList>
            <person name="Lapidus A."/>
            <person name="Chertkov O."/>
            <person name="Nolan M."/>
            <person name="Lucas S."/>
            <person name="Hammon N."/>
            <person name="Deshpande S."/>
            <person name="Cheng J.F."/>
            <person name="Tapia R."/>
            <person name="Han C."/>
            <person name="Goodwin L."/>
            <person name="Pitluck S."/>
            <person name="Liolios K."/>
            <person name="Pagani I."/>
            <person name="Ivanova N."/>
            <person name="Huntemann M."/>
            <person name="Mavromatis K."/>
            <person name="Mikhailova N."/>
            <person name="Pati A."/>
            <person name="Chen A."/>
            <person name="Palaniappan K."/>
            <person name="Land M."/>
            <person name="Hauser L."/>
            <person name="Brambilla E.M."/>
            <person name="Rohde M."/>
            <person name="Abt B."/>
            <person name="Spring S."/>
            <person name="Goker M."/>
            <person name="Bristow J."/>
            <person name="Eisen J.A."/>
            <person name="Markowitz V."/>
            <person name="Hugenholtz P."/>
            <person name="Kyrpides N.C."/>
            <person name="Klenk H.P."/>
            <person name="Woyke T."/>
        </authorList>
    </citation>
    <scope>NUCLEOTIDE SEQUENCE [LARGE SCALE GENOMIC DNA]</scope>
    <source>
        <strain evidence="3">DSM 4947 / MAS 10</strain>
    </source>
</reference>
<protein>
    <submittedName>
        <fullName evidence="2">Uncharacterized protein</fullName>
    </submittedName>
</protein>